<accession>A0AAD1KZ70</accession>
<dbReference type="Proteomes" id="UP001058317">
    <property type="component" value="Chromosome"/>
</dbReference>
<evidence type="ECO:0000313" key="3">
    <source>
        <dbReference type="Proteomes" id="UP001058317"/>
    </source>
</evidence>
<feature type="domain" description="NAD-dependent epimerase/dehydratase" evidence="1">
    <location>
        <begin position="11"/>
        <end position="158"/>
    </location>
</feature>
<dbReference type="InterPro" id="IPR001509">
    <property type="entry name" value="Epimerase_deHydtase"/>
</dbReference>
<gene>
    <name evidence="2" type="ORF">KAM621c_08940</name>
</gene>
<proteinExistence type="predicted"/>
<evidence type="ECO:0000259" key="1">
    <source>
        <dbReference type="Pfam" id="PF01370"/>
    </source>
</evidence>
<dbReference type="PRINTS" id="PR01713">
    <property type="entry name" value="NUCEPIMERASE"/>
</dbReference>
<dbReference type="AlphaFoldDB" id="A0AAD1KZ70"/>
<reference evidence="2" key="1">
    <citation type="submission" date="2022-07" db="EMBL/GenBank/DDBJ databases">
        <title>Complete genome sequence of carbapenem-resistant Citrobacter spp. in Japan.</title>
        <authorList>
            <person name="Maehana S."/>
            <person name="Suzuki M."/>
            <person name="Kitasato H."/>
        </authorList>
    </citation>
    <scope>NUCLEOTIDE SEQUENCE</scope>
    <source>
        <strain evidence="2">KAM621</strain>
    </source>
</reference>
<dbReference type="Gene3D" id="3.40.50.720">
    <property type="entry name" value="NAD(P)-binding Rossmann-like Domain"/>
    <property type="match status" value="1"/>
</dbReference>
<dbReference type="PANTHER" id="PTHR43245:SF13">
    <property type="entry name" value="UDP-D-APIOSE_UDP-D-XYLOSE SYNTHASE 2"/>
    <property type="match status" value="1"/>
</dbReference>
<evidence type="ECO:0000313" key="2">
    <source>
        <dbReference type="EMBL" id="BDN95789.1"/>
    </source>
</evidence>
<dbReference type="InterPro" id="IPR036291">
    <property type="entry name" value="NAD(P)-bd_dom_sf"/>
</dbReference>
<dbReference type="EMBL" id="AP026382">
    <property type="protein sequence ID" value="BDN95789.1"/>
    <property type="molecule type" value="Genomic_DNA"/>
</dbReference>
<dbReference type="Pfam" id="PF01370">
    <property type="entry name" value="Epimerase"/>
    <property type="match status" value="1"/>
</dbReference>
<dbReference type="SUPFAM" id="SSF51735">
    <property type="entry name" value="NAD(P)-binding Rossmann-fold domains"/>
    <property type="match status" value="1"/>
</dbReference>
<sequence length="240" mass="27510">MRRVLIRTLPNIDGFLNMLTAARDAHVSGFTYAASSSTYGDHPDLPKIEERIGRPLSPYAVTKYVNELYAEVFARSYDFNAIGLRYFNVFGRRQNPNGAYSAVIPRWILSLLKDEPIYINGDGSTSRDFCYIENVIQANLLSATTNDLASKNKVYNVAVGDRTSLNELYYLIRDGLNLWRDEQISAEPIYKDFRDGDVKHSQADITRIKTFLSYEPEFDIKEGLKQTLKWYIDKKTALYS</sequence>
<organism evidence="2 3">
    <name type="scientific">Citrobacter braakii</name>
    <dbReference type="NCBI Taxonomy" id="57706"/>
    <lineage>
        <taxon>Bacteria</taxon>
        <taxon>Pseudomonadati</taxon>
        <taxon>Pseudomonadota</taxon>
        <taxon>Gammaproteobacteria</taxon>
        <taxon>Enterobacterales</taxon>
        <taxon>Enterobacteriaceae</taxon>
        <taxon>Citrobacter</taxon>
        <taxon>Citrobacter freundii complex</taxon>
    </lineage>
</organism>
<dbReference type="Gene3D" id="3.90.25.10">
    <property type="entry name" value="UDP-galactose 4-epimerase, domain 1"/>
    <property type="match status" value="1"/>
</dbReference>
<name>A0AAD1KZ70_CITBR</name>
<dbReference type="InterPro" id="IPR050177">
    <property type="entry name" value="Lipid_A_modif_metabolic_enz"/>
</dbReference>
<dbReference type="PANTHER" id="PTHR43245">
    <property type="entry name" value="BIFUNCTIONAL POLYMYXIN RESISTANCE PROTEIN ARNA"/>
    <property type="match status" value="1"/>
</dbReference>
<protein>
    <recommendedName>
        <fullName evidence="1">NAD-dependent epimerase/dehydratase domain-containing protein</fullName>
    </recommendedName>
</protein>